<name>A0A9W6I8Q3_9ACTN</name>
<dbReference type="RefSeq" id="WP_271222411.1">
    <property type="nucleotide sequence ID" value="NZ_BAAAVD010000018.1"/>
</dbReference>
<feature type="transmembrane region" description="Helical" evidence="6">
    <location>
        <begin position="93"/>
        <end position="111"/>
    </location>
</feature>
<evidence type="ECO:0000256" key="2">
    <source>
        <dbReference type="ARBA" id="ARBA00022692"/>
    </source>
</evidence>
<reference evidence="9" key="1">
    <citation type="journal article" date="2014" name="Int. J. Syst. Evol. Microbiol.">
        <title>Complete genome sequence of Corynebacterium casei LMG S-19264T (=DSM 44701T), isolated from a smear-ripened cheese.</title>
        <authorList>
            <consortium name="US DOE Joint Genome Institute (JGI-PGF)"/>
            <person name="Walter F."/>
            <person name="Albersmeier A."/>
            <person name="Kalinowski J."/>
            <person name="Ruckert C."/>
        </authorList>
    </citation>
    <scope>NUCLEOTIDE SEQUENCE</scope>
    <source>
        <strain evidence="9">VKM Ac-2007</strain>
    </source>
</reference>
<gene>
    <name evidence="9" type="primary">ndhF</name>
    <name evidence="9" type="ORF">GCM10017600_75730</name>
</gene>
<feature type="transmembrane region" description="Helical" evidence="6">
    <location>
        <begin position="328"/>
        <end position="351"/>
    </location>
</feature>
<feature type="transmembrane region" description="Helical" evidence="6">
    <location>
        <begin position="123"/>
        <end position="143"/>
    </location>
</feature>
<feature type="transmembrane region" description="Helical" evidence="6">
    <location>
        <begin position="235"/>
        <end position="259"/>
    </location>
</feature>
<dbReference type="InterPro" id="IPR003945">
    <property type="entry name" value="NU5C-like"/>
</dbReference>
<dbReference type="PRINTS" id="PR01434">
    <property type="entry name" value="NADHDHGNASE5"/>
</dbReference>
<sequence>MSTAVERFLLLSIVGFPLLAFLLLAVFAWRGGRRAEWTVSTAVALAFALATASAIVLVCLMVSGGERVLTVSVGTWFGTGESEFHLLLVGDRLSLPFAVLMALLGGLIGVFSQRYLHKEPGYLRFYMLLALFGAGVELVALSGALELTFVGWELAGLASALLIAFFHERRKPVEHGLRAFLTYRVCDVGLLAGVVWLHHATGSSTVVGAEALAEGAVPGDTGWAAFQAPAAARDALLIGLLLLWAAMGKSAQVPLGGWLPRAMEGPTPSSAVFYGAISVSLGPYLLLRTESVWTGAPGARIAIVVVGALTAVHATLVGRAQTDIKSALAYASMTQVGIILVEVGLGLRYLALAHLIAHAASRSAQILRSPSLIHDHHHLEQATGRPLPPTGRHLDRVVPRGAQTWLYRYALERGYFDAWLRDHVVGGLTRLVRRADSLDDRWAGLLSAGAVPASRTGTRDGLRDGLRDGMVAAARDSGAPATARGEQET</sequence>
<feature type="transmembrane region" description="Helical" evidence="6">
    <location>
        <begin position="299"/>
        <end position="316"/>
    </location>
</feature>
<feature type="domain" description="NADH-Ubiquinone oxidoreductase (complex I) chain 5 N-terminal" evidence="8">
    <location>
        <begin position="76"/>
        <end position="126"/>
    </location>
</feature>
<comment type="subcellular location">
    <subcellularLocation>
        <location evidence="1">Endomembrane system</location>
        <topology evidence="1">Multi-pass membrane protein</topology>
    </subcellularLocation>
    <subcellularLocation>
        <location evidence="5">Membrane</location>
        <topology evidence="5">Multi-pass membrane protein</topology>
    </subcellularLocation>
</comment>
<dbReference type="Proteomes" id="UP001143474">
    <property type="component" value="Unassembled WGS sequence"/>
</dbReference>
<evidence type="ECO:0000313" key="10">
    <source>
        <dbReference type="Proteomes" id="UP001143474"/>
    </source>
</evidence>
<accession>A0A9W6I8Q3</accession>
<reference evidence="9" key="2">
    <citation type="submission" date="2023-01" db="EMBL/GenBank/DDBJ databases">
        <authorList>
            <person name="Sun Q."/>
            <person name="Evtushenko L."/>
        </authorList>
    </citation>
    <scope>NUCLEOTIDE SEQUENCE</scope>
    <source>
        <strain evidence="9">VKM Ac-2007</strain>
    </source>
</reference>
<evidence type="ECO:0000256" key="4">
    <source>
        <dbReference type="ARBA" id="ARBA00023136"/>
    </source>
</evidence>
<dbReference type="Pfam" id="PF00361">
    <property type="entry name" value="Proton_antipo_M"/>
    <property type="match status" value="1"/>
</dbReference>
<dbReference type="GO" id="GO:0042773">
    <property type="term" value="P:ATP synthesis coupled electron transport"/>
    <property type="evidence" value="ECO:0007669"/>
    <property type="project" value="InterPro"/>
</dbReference>
<protein>
    <submittedName>
        <fullName evidence="9">Oxidoreductase</fullName>
    </submittedName>
</protein>
<evidence type="ECO:0000256" key="5">
    <source>
        <dbReference type="RuleBase" id="RU000320"/>
    </source>
</evidence>
<keyword evidence="3 6" id="KW-1133">Transmembrane helix</keyword>
<evidence type="ECO:0000259" key="8">
    <source>
        <dbReference type="Pfam" id="PF00662"/>
    </source>
</evidence>
<feature type="domain" description="NADH:quinone oxidoreductase/Mrp antiporter transmembrane" evidence="7">
    <location>
        <begin position="145"/>
        <end position="380"/>
    </location>
</feature>
<keyword evidence="4 6" id="KW-0472">Membrane</keyword>
<dbReference type="PANTHER" id="PTHR42829:SF2">
    <property type="entry name" value="NADH-UBIQUINONE OXIDOREDUCTASE CHAIN 5"/>
    <property type="match status" value="1"/>
</dbReference>
<dbReference type="GO" id="GO:0016020">
    <property type="term" value="C:membrane"/>
    <property type="evidence" value="ECO:0007669"/>
    <property type="project" value="UniProtKB-SubCell"/>
</dbReference>
<evidence type="ECO:0000256" key="1">
    <source>
        <dbReference type="ARBA" id="ARBA00004127"/>
    </source>
</evidence>
<dbReference type="GO" id="GO:0012505">
    <property type="term" value="C:endomembrane system"/>
    <property type="evidence" value="ECO:0007669"/>
    <property type="project" value="UniProtKB-SubCell"/>
</dbReference>
<feature type="transmembrane region" description="Helical" evidence="6">
    <location>
        <begin position="149"/>
        <end position="167"/>
    </location>
</feature>
<proteinExistence type="predicted"/>
<dbReference type="Pfam" id="PF00662">
    <property type="entry name" value="Proton_antipo_N"/>
    <property type="match status" value="1"/>
</dbReference>
<dbReference type="GO" id="GO:0008137">
    <property type="term" value="F:NADH dehydrogenase (ubiquinone) activity"/>
    <property type="evidence" value="ECO:0007669"/>
    <property type="project" value="InterPro"/>
</dbReference>
<evidence type="ECO:0000259" key="7">
    <source>
        <dbReference type="Pfam" id="PF00361"/>
    </source>
</evidence>
<feature type="transmembrane region" description="Helical" evidence="6">
    <location>
        <begin position="271"/>
        <end position="287"/>
    </location>
</feature>
<dbReference type="AlphaFoldDB" id="A0A9W6I8Q3"/>
<evidence type="ECO:0000256" key="3">
    <source>
        <dbReference type="ARBA" id="ARBA00022989"/>
    </source>
</evidence>
<feature type="transmembrane region" description="Helical" evidence="6">
    <location>
        <begin position="41"/>
        <end position="63"/>
    </location>
</feature>
<dbReference type="InterPro" id="IPR001750">
    <property type="entry name" value="ND/Mrp_TM"/>
</dbReference>
<dbReference type="GO" id="GO:0003954">
    <property type="term" value="F:NADH dehydrogenase activity"/>
    <property type="evidence" value="ECO:0007669"/>
    <property type="project" value="TreeGrafter"/>
</dbReference>
<feature type="transmembrane region" description="Helical" evidence="6">
    <location>
        <begin position="6"/>
        <end position="29"/>
    </location>
</feature>
<comment type="caution">
    <text evidence="9">The sequence shown here is derived from an EMBL/GenBank/DDBJ whole genome shotgun (WGS) entry which is preliminary data.</text>
</comment>
<dbReference type="GO" id="GO:0015990">
    <property type="term" value="P:electron transport coupled proton transport"/>
    <property type="evidence" value="ECO:0007669"/>
    <property type="project" value="TreeGrafter"/>
</dbReference>
<dbReference type="InterPro" id="IPR001516">
    <property type="entry name" value="Proton_antipo_N"/>
</dbReference>
<dbReference type="EMBL" id="BSEV01000029">
    <property type="protein sequence ID" value="GLK14161.1"/>
    <property type="molecule type" value="Genomic_DNA"/>
</dbReference>
<dbReference type="PANTHER" id="PTHR42829">
    <property type="entry name" value="NADH-UBIQUINONE OXIDOREDUCTASE CHAIN 5"/>
    <property type="match status" value="1"/>
</dbReference>
<evidence type="ECO:0000256" key="6">
    <source>
        <dbReference type="SAM" id="Phobius"/>
    </source>
</evidence>
<evidence type="ECO:0000313" key="9">
    <source>
        <dbReference type="EMBL" id="GLK14161.1"/>
    </source>
</evidence>
<keyword evidence="10" id="KW-1185">Reference proteome</keyword>
<keyword evidence="2 5" id="KW-0812">Transmembrane</keyword>
<organism evidence="9 10">
    <name type="scientific">Streptosporangium carneum</name>
    <dbReference type="NCBI Taxonomy" id="47481"/>
    <lineage>
        <taxon>Bacteria</taxon>
        <taxon>Bacillati</taxon>
        <taxon>Actinomycetota</taxon>
        <taxon>Actinomycetes</taxon>
        <taxon>Streptosporangiales</taxon>
        <taxon>Streptosporangiaceae</taxon>
        <taxon>Streptosporangium</taxon>
    </lineage>
</organism>